<feature type="domain" description="FAD-binding" evidence="6">
    <location>
        <begin position="12"/>
        <end position="368"/>
    </location>
</feature>
<dbReference type="Gene3D" id="3.50.50.60">
    <property type="entry name" value="FAD/NAD(P)-binding domain"/>
    <property type="match status" value="1"/>
</dbReference>
<dbReference type="Pfam" id="PF01494">
    <property type="entry name" value="FAD_binding_3"/>
    <property type="match status" value="1"/>
</dbReference>
<dbReference type="GO" id="GO:0071949">
    <property type="term" value="F:FAD binding"/>
    <property type="evidence" value="ECO:0007669"/>
    <property type="project" value="InterPro"/>
</dbReference>
<protein>
    <submittedName>
        <fullName evidence="7">FAD/NAD(P)-binding domain-containing protein</fullName>
    </submittedName>
</protein>
<organism evidence="7 8">
    <name type="scientific">Hyaloscypha variabilis (strain UAMH 11265 / GT02V1 / F)</name>
    <name type="common">Meliniomyces variabilis</name>
    <dbReference type="NCBI Taxonomy" id="1149755"/>
    <lineage>
        <taxon>Eukaryota</taxon>
        <taxon>Fungi</taxon>
        <taxon>Dikarya</taxon>
        <taxon>Ascomycota</taxon>
        <taxon>Pezizomycotina</taxon>
        <taxon>Leotiomycetes</taxon>
        <taxon>Helotiales</taxon>
        <taxon>Hyaloscyphaceae</taxon>
        <taxon>Hyaloscypha</taxon>
        <taxon>Hyaloscypha variabilis</taxon>
    </lineage>
</organism>
<keyword evidence="8" id="KW-1185">Reference proteome</keyword>
<dbReference type="InterPro" id="IPR002938">
    <property type="entry name" value="FAD-bd"/>
</dbReference>
<evidence type="ECO:0000256" key="2">
    <source>
        <dbReference type="ARBA" id="ARBA00022630"/>
    </source>
</evidence>
<sequence>MRNLFRMALHFTSVAIMGGGLSGPILALSLQKLGIKATIYESRPKHYPQPGTIVLIPNSLRILDRLGVLSAIKEGAFAFNLFNLVKKDGSMIGRLIMGSEERYGYTALRVYRDKLRSALLDAAEKSGVEVKYGMRCTGIETETSSQATATFENGEKAQVDLIVGADGVNSKVRAHIHPDIASEYTGGMFITGSLGRKDLGNVEWPLPCVIPGPAGQFALAPADENGEVFTFFAWINGQERTREEWRVLGANKEELRKIIQPYDSDAYPDVVRALVTEIPLDGLGCWPFQIVPKVETYVSDIGRVAIIGDAAHASKPNGGQGGSVSLEDAATLTIAIKKANTKENFGEAREVLAKWDSIRVQRIEQVVKAPMGMGMNMGSDDPFAKEGWTKEDDQLFWLYGYDTEDFEEAL</sequence>
<name>A0A2J6R789_HYAVF</name>
<evidence type="ECO:0000256" key="5">
    <source>
        <dbReference type="ARBA" id="ARBA00023033"/>
    </source>
</evidence>
<keyword evidence="3" id="KW-0274">FAD</keyword>
<dbReference type="STRING" id="1149755.A0A2J6R789"/>
<accession>A0A2J6R789</accession>
<evidence type="ECO:0000313" key="8">
    <source>
        <dbReference type="Proteomes" id="UP000235786"/>
    </source>
</evidence>
<dbReference type="PRINTS" id="PR00420">
    <property type="entry name" value="RNGMNOXGNASE"/>
</dbReference>
<proteinExistence type="inferred from homology"/>
<keyword evidence="5" id="KW-0503">Monooxygenase</keyword>
<dbReference type="GO" id="GO:0004497">
    <property type="term" value="F:monooxygenase activity"/>
    <property type="evidence" value="ECO:0007669"/>
    <property type="project" value="UniProtKB-KW"/>
</dbReference>
<dbReference type="Proteomes" id="UP000235786">
    <property type="component" value="Unassembled WGS sequence"/>
</dbReference>
<dbReference type="PANTHER" id="PTHR13789">
    <property type="entry name" value="MONOOXYGENASE"/>
    <property type="match status" value="1"/>
</dbReference>
<dbReference type="InterPro" id="IPR050493">
    <property type="entry name" value="FAD-dep_Monooxygenase_BioMet"/>
</dbReference>
<gene>
    <name evidence="7" type="ORF">L207DRAFT_497754</name>
</gene>
<evidence type="ECO:0000256" key="4">
    <source>
        <dbReference type="ARBA" id="ARBA00023002"/>
    </source>
</evidence>
<dbReference type="InterPro" id="IPR036188">
    <property type="entry name" value="FAD/NAD-bd_sf"/>
</dbReference>
<dbReference type="AlphaFoldDB" id="A0A2J6R789"/>
<evidence type="ECO:0000256" key="3">
    <source>
        <dbReference type="ARBA" id="ARBA00022827"/>
    </source>
</evidence>
<evidence type="ECO:0000259" key="6">
    <source>
        <dbReference type="Pfam" id="PF01494"/>
    </source>
</evidence>
<dbReference type="EMBL" id="KZ613954">
    <property type="protein sequence ID" value="PMD34383.1"/>
    <property type="molecule type" value="Genomic_DNA"/>
</dbReference>
<keyword evidence="2" id="KW-0285">Flavoprotein</keyword>
<dbReference type="PANTHER" id="PTHR13789:SF309">
    <property type="entry name" value="PUTATIVE (AFU_ORTHOLOGUE AFUA_6G14510)-RELATED"/>
    <property type="match status" value="1"/>
</dbReference>
<reference evidence="7 8" key="1">
    <citation type="submission" date="2016-04" db="EMBL/GenBank/DDBJ databases">
        <title>A degradative enzymes factory behind the ericoid mycorrhizal symbiosis.</title>
        <authorList>
            <consortium name="DOE Joint Genome Institute"/>
            <person name="Martino E."/>
            <person name="Morin E."/>
            <person name="Grelet G."/>
            <person name="Kuo A."/>
            <person name="Kohler A."/>
            <person name="Daghino S."/>
            <person name="Barry K."/>
            <person name="Choi C."/>
            <person name="Cichocki N."/>
            <person name="Clum A."/>
            <person name="Copeland A."/>
            <person name="Hainaut M."/>
            <person name="Haridas S."/>
            <person name="Labutti K."/>
            <person name="Lindquist E."/>
            <person name="Lipzen A."/>
            <person name="Khouja H.-R."/>
            <person name="Murat C."/>
            <person name="Ohm R."/>
            <person name="Olson A."/>
            <person name="Spatafora J."/>
            <person name="Veneault-Fourrey C."/>
            <person name="Henrissat B."/>
            <person name="Grigoriev I."/>
            <person name="Martin F."/>
            <person name="Perotto S."/>
        </authorList>
    </citation>
    <scope>NUCLEOTIDE SEQUENCE [LARGE SCALE GENOMIC DNA]</scope>
    <source>
        <strain evidence="7 8">F</strain>
    </source>
</reference>
<comment type="similarity">
    <text evidence="1">Belongs to the paxM FAD-dependent monooxygenase family.</text>
</comment>
<evidence type="ECO:0000313" key="7">
    <source>
        <dbReference type="EMBL" id="PMD34383.1"/>
    </source>
</evidence>
<keyword evidence="4" id="KW-0560">Oxidoreductase</keyword>
<dbReference type="OrthoDB" id="16820at2759"/>
<dbReference type="SUPFAM" id="SSF51905">
    <property type="entry name" value="FAD/NAD(P)-binding domain"/>
    <property type="match status" value="1"/>
</dbReference>
<evidence type="ECO:0000256" key="1">
    <source>
        <dbReference type="ARBA" id="ARBA00007992"/>
    </source>
</evidence>